<organism evidence="2 3">
    <name type="scientific">Melipona bicolor</name>
    <dbReference type="NCBI Taxonomy" id="60889"/>
    <lineage>
        <taxon>Eukaryota</taxon>
        <taxon>Metazoa</taxon>
        <taxon>Ecdysozoa</taxon>
        <taxon>Arthropoda</taxon>
        <taxon>Hexapoda</taxon>
        <taxon>Insecta</taxon>
        <taxon>Pterygota</taxon>
        <taxon>Neoptera</taxon>
        <taxon>Endopterygota</taxon>
        <taxon>Hymenoptera</taxon>
        <taxon>Apocrita</taxon>
        <taxon>Aculeata</taxon>
        <taxon>Apoidea</taxon>
        <taxon>Anthophila</taxon>
        <taxon>Apidae</taxon>
        <taxon>Melipona</taxon>
    </lineage>
</organism>
<evidence type="ECO:0000313" key="2">
    <source>
        <dbReference type="EMBL" id="KAK1119669.1"/>
    </source>
</evidence>
<feature type="compositionally biased region" description="Polar residues" evidence="1">
    <location>
        <begin position="89"/>
        <end position="106"/>
    </location>
</feature>
<reference evidence="2" key="1">
    <citation type="submission" date="2021-10" db="EMBL/GenBank/DDBJ databases">
        <title>Melipona bicolor Genome sequencing and assembly.</title>
        <authorList>
            <person name="Araujo N.S."/>
            <person name="Arias M.C."/>
        </authorList>
    </citation>
    <scope>NUCLEOTIDE SEQUENCE</scope>
    <source>
        <strain evidence="2">USP_2M_L1-L4_2017</strain>
        <tissue evidence="2">Whole body</tissue>
    </source>
</reference>
<sequence>MPVQEFLAGIILYTFPKRVDLLKPLSTAAGFQSNFTSKSRAIANVSLMRCQPQRDGRSQPAKFTGGILLHPGRRASRLTSDRKSGLAPDQNSPNATEWSQWESNGTIARIMR</sequence>
<protein>
    <submittedName>
        <fullName evidence="2">Uncharacterized protein</fullName>
    </submittedName>
</protein>
<dbReference type="AlphaFoldDB" id="A0AA40FJF7"/>
<evidence type="ECO:0000256" key="1">
    <source>
        <dbReference type="SAM" id="MobiDB-lite"/>
    </source>
</evidence>
<gene>
    <name evidence="2" type="ORF">K0M31_013088</name>
</gene>
<dbReference type="Proteomes" id="UP001177670">
    <property type="component" value="Unassembled WGS sequence"/>
</dbReference>
<dbReference type="EMBL" id="JAHYIQ010000035">
    <property type="protein sequence ID" value="KAK1119669.1"/>
    <property type="molecule type" value="Genomic_DNA"/>
</dbReference>
<evidence type="ECO:0000313" key="3">
    <source>
        <dbReference type="Proteomes" id="UP001177670"/>
    </source>
</evidence>
<accession>A0AA40FJF7</accession>
<feature type="region of interest" description="Disordered" evidence="1">
    <location>
        <begin position="73"/>
        <end position="112"/>
    </location>
</feature>
<keyword evidence="3" id="KW-1185">Reference proteome</keyword>
<name>A0AA40FJF7_9HYME</name>
<comment type="caution">
    <text evidence="2">The sequence shown here is derived from an EMBL/GenBank/DDBJ whole genome shotgun (WGS) entry which is preliminary data.</text>
</comment>
<proteinExistence type="predicted"/>